<dbReference type="Proteomes" id="UP000637061">
    <property type="component" value="Unassembled WGS sequence"/>
</dbReference>
<feature type="region of interest" description="Disordered" evidence="1">
    <location>
        <begin position="190"/>
        <end position="212"/>
    </location>
</feature>
<reference evidence="2" key="1">
    <citation type="submission" date="2020-12" db="EMBL/GenBank/DDBJ databases">
        <title>Enhanced detection system for hospital associated transmission using whole genome sequencing surveillance.</title>
        <authorList>
            <person name="Harrison L.H."/>
            <person name="Van Tyne D."/>
            <person name="Marsh J.W."/>
            <person name="Griffith M.P."/>
            <person name="Snyder D.J."/>
            <person name="Cooper V.S."/>
            <person name="Mustapha M."/>
        </authorList>
    </citation>
    <scope>NUCLEOTIDE SEQUENCE</scope>
    <source>
        <strain evidence="2">PSB00042</strain>
    </source>
</reference>
<name>A0A8I1EKF5_PSEPU</name>
<evidence type="ECO:0000313" key="2">
    <source>
        <dbReference type="EMBL" id="MBI6887206.1"/>
    </source>
</evidence>
<dbReference type="RefSeq" id="WP_198748116.1">
    <property type="nucleotide sequence ID" value="NZ_JAEHTE010000046.1"/>
</dbReference>
<evidence type="ECO:0000256" key="1">
    <source>
        <dbReference type="SAM" id="MobiDB-lite"/>
    </source>
</evidence>
<dbReference type="AlphaFoldDB" id="A0A8I1EKF5"/>
<comment type="caution">
    <text evidence="2">The sequence shown here is derived from an EMBL/GenBank/DDBJ whole genome shotgun (WGS) entry which is preliminary data.</text>
</comment>
<gene>
    <name evidence="2" type="ORF">JEU22_25215</name>
</gene>
<organism evidence="2 3">
    <name type="scientific">Pseudomonas putida</name>
    <name type="common">Arthrobacter siderocapsulatus</name>
    <dbReference type="NCBI Taxonomy" id="303"/>
    <lineage>
        <taxon>Bacteria</taxon>
        <taxon>Pseudomonadati</taxon>
        <taxon>Pseudomonadota</taxon>
        <taxon>Gammaproteobacteria</taxon>
        <taxon>Pseudomonadales</taxon>
        <taxon>Pseudomonadaceae</taxon>
        <taxon>Pseudomonas</taxon>
    </lineage>
</organism>
<dbReference type="EMBL" id="JAEHTE010000046">
    <property type="protein sequence ID" value="MBI6887206.1"/>
    <property type="molecule type" value="Genomic_DNA"/>
</dbReference>
<evidence type="ECO:0000313" key="3">
    <source>
        <dbReference type="Proteomes" id="UP000637061"/>
    </source>
</evidence>
<sequence>MSVTLSHGSTAATADVTGRLCLDELYRQLAANEPAMGADAPVPAGVIKFGVDVADFLKPSHVREPYTPTLQIADDNGSWLNHSKAAQDEMRAKAKSDARVQAESERYAGVQYGEVEEITDESWALIHLFNNDFAWHSVEAKALELATGHLFTLAGLVPHIDKHYGPICGYDKDGKPCKSHLAARWWKQPSSGGKRAVSSVEMNPTSKPDDPEDEVFNSYHLRKLGMAVPDMTATREDIAIVDDHLLYQAGGCHATREYLLDWTAYLLQNPDFKPNTAPIFVSPRKGVGKTWFAHLLHYILGPELFRFTAGSELWSSYDDVFIDTWGVWLDEMPDPRSMLRSVDATAKLKRLTTSHKSTLRPMFAPSRTMRVPAIIMTLNKMEAIAGFAEGDDRRYCFVVCPDEPRSPAYYNELFAYSGDMKDNKPGYGVAKFYGYMLKRDLSKFDPNAEPPQTGARALVREVCLTAEAAFIKELIEEGAAPFDRDMGRVTGLLNQIEKLYGDKGVLKGMRFTSRSLPSALREIGAKQLGVDGRLKNNASTRMAWCWRNFNEWDKKPASAYSIHIDKGTPPAELEDDHD</sequence>
<accession>A0A8I1EKF5</accession>
<proteinExistence type="predicted"/>
<protein>
    <submittedName>
        <fullName evidence="2">Uncharacterized protein</fullName>
    </submittedName>
</protein>